<dbReference type="PRINTS" id="PR00081">
    <property type="entry name" value="GDHRDH"/>
</dbReference>
<dbReference type="Proteomes" id="UP001157910">
    <property type="component" value="Unassembled WGS sequence"/>
</dbReference>
<dbReference type="InterPro" id="IPR020904">
    <property type="entry name" value="Sc_DH/Rdtase_CS"/>
</dbReference>
<dbReference type="PANTHER" id="PTHR44196:SF2">
    <property type="entry name" value="SHORT-CHAIN DEHYDROGENASE-RELATED"/>
    <property type="match status" value="1"/>
</dbReference>
<dbReference type="EMBL" id="FXUI01000020">
    <property type="protein sequence ID" value="SMP81841.1"/>
    <property type="molecule type" value="Genomic_DNA"/>
</dbReference>
<protein>
    <submittedName>
        <fullName evidence="3">Short-chain dehydrogenase</fullName>
    </submittedName>
</protein>
<organism evidence="3 4">
    <name type="scientific">Novosphingobium panipatense</name>
    <dbReference type="NCBI Taxonomy" id="428991"/>
    <lineage>
        <taxon>Bacteria</taxon>
        <taxon>Pseudomonadati</taxon>
        <taxon>Pseudomonadota</taxon>
        <taxon>Alphaproteobacteria</taxon>
        <taxon>Sphingomonadales</taxon>
        <taxon>Sphingomonadaceae</taxon>
        <taxon>Novosphingobium</taxon>
    </lineage>
</organism>
<gene>
    <name evidence="3" type="ORF">SAMN06296065_1208</name>
</gene>
<evidence type="ECO:0000313" key="3">
    <source>
        <dbReference type="EMBL" id="SMP81841.1"/>
    </source>
</evidence>
<sequence length="258" mass="27496">MRQLAIVTGASTGIGFELAHIAAQNGYDLLVAADEPLIEAAARDLETHGTQVRSVECDLSTMEGVDRLLEAAQGSTIDVLCANAGRGLGHAFLEQDVADWRRVIDTNVTGTVYLLQRVLKDMVARNAGKVLVTGSIAGLMPGTYQAVYNATKAFIDNFTDGLRGELKGVEGVTLTTLMPGPTETEFFERGDLLDTNVGTSKKDDPAKVAKDGWDALFSGKSHIVSGWKNKIQAAASHVTPTPVLAEMHRRMAEPGSGE</sequence>
<dbReference type="CDD" id="cd05233">
    <property type="entry name" value="SDR_c"/>
    <property type="match status" value="1"/>
</dbReference>
<evidence type="ECO:0000256" key="2">
    <source>
        <dbReference type="ARBA" id="ARBA00023002"/>
    </source>
</evidence>
<evidence type="ECO:0000313" key="4">
    <source>
        <dbReference type="Proteomes" id="UP001157910"/>
    </source>
</evidence>
<dbReference type="InterPro" id="IPR036291">
    <property type="entry name" value="NAD(P)-bd_dom_sf"/>
</dbReference>
<comment type="similarity">
    <text evidence="1">Belongs to the short-chain dehydrogenases/reductases (SDR) family.</text>
</comment>
<dbReference type="PROSITE" id="PS00061">
    <property type="entry name" value="ADH_SHORT"/>
    <property type="match status" value="1"/>
</dbReference>
<dbReference type="PANTHER" id="PTHR44196">
    <property type="entry name" value="DEHYDROGENASE/REDUCTASE SDR FAMILY MEMBER 7B"/>
    <property type="match status" value="1"/>
</dbReference>
<proteinExistence type="inferred from homology"/>
<keyword evidence="4" id="KW-1185">Reference proteome</keyword>
<dbReference type="SUPFAM" id="SSF51735">
    <property type="entry name" value="NAD(P)-binding Rossmann-fold domains"/>
    <property type="match status" value="1"/>
</dbReference>
<evidence type="ECO:0000256" key="1">
    <source>
        <dbReference type="ARBA" id="ARBA00006484"/>
    </source>
</evidence>
<dbReference type="Gene3D" id="3.40.50.720">
    <property type="entry name" value="NAD(P)-binding Rossmann-like Domain"/>
    <property type="match status" value="1"/>
</dbReference>
<keyword evidence="2" id="KW-0560">Oxidoreductase</keyword>
<name>A0ABY1QW08_9SPHN</name>
<dbReference type="RefSeq" id="WP_283407102.1">
    <property type="nucleotide sequence ID" value="NZ_FXUI01000020.1"/>
</dbReference>
<reference evidence="3 4" key="1">
    <citation type="submission" date="2017-05" db="EMBL/GenBank/DDBJ databases">
        <authorList>
            <person name="Varghese N."/>
            <person name="Submissions S."/>
        </authorList>
    </citation>
    <scope>NUCLEOTIDE SEQUENCE [LARGE SCALE GENOMIC DNA]</scope>
    <source>
        <strain evidence="3 4">SM16</strain>
    </source>
</reference>
<accession>A0ABY1QW08</accession>
<dbReference type="Pfam" id="PF00106">
    <property type="entry name" value="adh_short"/>
    <property type="match status" value="1"/>
</dbReference>
<dbReference type="InterPro" id="IPR002347">
    <property type="entry name" value="SDR_fam"/>
</dbReference>
<comment type="caution">
    <text evidence="3">The sequence shown here is derived from an EMBL/GenBank/DDBJ whole genome shotgun (WGS) entry which is preliminary data.</text>
</comment>